<keyword evidence="2" id="KW-0812">Transmembrane</keyword>
<reference evidence="4" key="1">
    <citation type="submission" date="2021-01" db="EMBL/GenBank/DDBJ databases">
        <authorList>
            <person name="Corre E."/>
            <person name="Pelletier E."/>
            <person name="Niang G."/>
            <person name="Scheremetjew M."/>
            <person name="Finn R."/>
            <person name="Kale V."/>
            <person name="Holt S."/>
            <person name="Cochrane G."/>
            <person name="Meng A."/>
            <person name="Brown T."/>
            <person name="Cohen L."/>
        </authorList>
    </citation>
    <scope>NUCLEOTIDE SEQUENCE</scope>
    <source>
        <strain evidence="4">CCMP2058</strain>
    </source>
</reference>
<evidence type="ECO:0000313" key="4">
    <source>
        <dbReference type="EMBL" id="CAD8462427.1"/>
    </source>
</evidence>
<evidence type="ECO:0000259" key="3">
    <source>
        <dbReference type="PROSITE" id="PS50222"/>
    </source>
</evidence>
<dbReference type="Gene3D" id="1.10.238.10">
    <property type="entry name" value="EF-hand"/>
    <property type="match status" value="1"/>
</dbReference>
<organism evidence="4">
    <name type="scientific">Amorphochlora amoebiformis</name>
    <dbReference type="NCBI Taxonomy" id="1561963"/>
    <lineage>
        <taxon>Eukaryota</taxon>
        <taxon>Sar</taxon>
        <taxon>Rhizaria</taxon>
        <taxon>Cercozoa</taxon>
        <taxon>Chlorarachniophyceae</taxon>
        <taxon>Amorphochlora</taxon>
    </lineage>
</organism>
<dbReference type="AlphaFoldDB" id="A0A7S0DQL8"/>
<dbReference type="GO" id="GO:0005509">
    <property type="term" value="F:calcium ion binding"/>
    <property type="evidence" value="ECO:0007669"/>
    <property type="project" value="InterPro"/>
</dbReference>
<protein>
    <recommendedName>
        <fullName evidence="3">EF-hand domain-containing protein</fullName>
    </recommendedName>
</protein>
<proteinExistence type="predicted"/>
<gene>
    <name evidence="4" type="ORF">LAMO00422_LOCUS21387</name>
</gene>
<dbReference type="EMBL" id="HBEM01031424">
    <property type="protein sequence ID" value="CAD8462427.1"/>
    <property type="molecule type" value="Transcribed_RNA"/>
</dbReference>
<keyword evidence="2" id="KW-0472">Membrane</keyword>
<dbReference type="InterPro" id="IPR018247">
    <property type="entry name" value="EF_Hand_1_Ca_BS"/>
</dbReference>
<name>A0A7S0DQL8_9EUKA</name>
<dbReference type="PROSITE" id="PS50222">
    <property type="entry name" value="EF_HAND_2"/>
    <property type="match status" value="1"/>
</dbReference>
<keyword evidence="1" id="KW-0106">Calcium</keyword>
<evidence type="ECO:0000256" key="2">
    <source>
        <dbReference type="SAM" id="Phobius"/>
    </source>
</evidence>
<keyword evidence="2" id="KW-1133">Transmembrane helix</keyword>
<sequence length="198" mass="22932">MWRVFQSDNYVGGSIKQMGSFIFPNGWVLGSYRKVCIIENPDYYRNKFATGHDKIVMMAVFALIFVFNSAYYLQPTRSERNLLSVLYNRCDINSDGVIEQKEIACLPFDQEFYSRGIESMDLNTDGFVSRKEFESFLLDYGLRPLAELSLPRGDFQRVLEILILHARGVVYREKAIAQLEAISPHLSLKSTRYAKRKK</sequence>
<feature type="transmembrane region" description="Helical" evidence="2">
    <location>
        <begin position="55"/>
        <end position="73"/>
    </location>
</feature>
<dbReference type="InterPro" id="IPR002048">
    <property type="entry name" value="EF_hand_dom"/>
</dbReference>
<evidence type="ECO:0000256" key="1">
    <source>
        <dbReference type="ARBA" id="ARBA00022837"/>
    </source>
</evidence>
<dbReference type="PROSITE" id="PS00018">
    <property type="entry name" value="EF_HAND_1"/>
    <property type="match status" value="1"/>
</dbReference>
<accession>A0A7S0DQL8</accession>
<dbReference type="SUPFAM" id="SSF47473">
    <property type="entry name" value="EF-hand"/>
    <property type="match status" value="1"/>
</dbReference>
<dbReference type="InterPro" id="IPR011992">
    <property type="entry name" value="EF-hand-dom_pair"/>
</dbReference>
<feature type="domain" description="EF-hand" evidence="3">
    <location>
        <begin position="108"/>
        <end position="143"/>
    </location>
</feature>